<feature type="region of interest" description="Disordered" evidence="1">
    <location>
        <begin position="138"/>
        <end position="161"/>
    </location>
</feature>
<dbReference type="RefSeq" id="WP_146590453.1">
    <property type="nucleotide sequence ID" value="NZ_SJPO01000011.1"/>
</dbReference>
<dbReference type="AlphaFoldDB" id="A0A5C5YCL4"/>
<dbReference type="OrthoDB" id="255848at2"/>
<dbReference type="SUPFAM" id="SSF54523">
    <property type="entry name" value="Pili subunits"/>
    <property type="match status" value="1"/>
</dbReference>
<evidence type="ECO:0000259" key="3">
    <source>
        <dbReference type="Pfam" id="PF07596"/>
    </source>
</evidence>
<organism evidence="4 5">
    <name type="scientific">Posidoniimonas polymericola</name>
    <dbReference type="NCBI Taxonomy" id="2528002"/>
    <lineage>
        <taxon>Bacteria</taxon>
        <taxon>Pseudomonadati</taxon>
        <taxon>Planctomycetota</taxon>
        <taxon>Planctomycetia</taxon>
        <taxon>Pirellulales</taxon>
        <taxon>Lacipirellulaceae</taxon>
        <taxon>Posidoniimonas</taxon>
    </lineage>
</organism>
<sequence>MKSLSAIGRREVRSNGGFTLVELLVVIAIIGVLIALLLPAVQSAREAARRSQCTNNLKQIGLATLNYHDSMKSLPPMRVADAQQTYLMLILDYIESAQVKDLWNPDLGNFYDQYHSTRTATVEAYYCPSQLHDSRIISSDAPPGDGYHSSTSDPEVPGNWQGSIADYRGVSRSTLPLRDPSGDVISAGLYSQRGSLRRYDLLDGAIVGAKNVSLGGPSGRGVVGFKGAVPLRRVSDGTSHTGLASEVSLALSESRHAFNGDHDWDIGLGEEAPFCERCTLPYGPGTQGHPSYNARERESSGDIGYGGAHPGVVNFAFCDGHVEAIARNVDARVLDCVVTRAGGEIYDLEQGTFSGRQEGGSGGGGGGR</sequence>
<dbReference type="PANTHER" id="PTHR30093">
    <property type="entry name" value="GENERAL SECRETION PATHWAY PROTEIN G"/>
    <property type="match status" value="1"/>
</dbReference>
<name>A0A5C5YCL4_9BACT</name>
<gene>
    <name evidence="4" type="ORF">Pla123a_41350</name>
</gene>
<dbReference type="Proteomes" id="UP000318478">
    <property type="component" value="Unassembled WGS sequence"/>
</dbReference>
<dbReference type="EMBL" id="SJPO01000011">
    <property type="protein sequence ID" value="TWT72834.1"/>
    <property type="molecule type" value="Genomic_DNA"/>
</dbReference>
<accession>A0A5C5YCL4</accession>
<keyword evidence="2" id="KW-0812">Transmembrane</keyword>
<reference evidence="4 5" key="1">
    <citation type="submission" date="2019-02" db="EMBL/GenBank/DDBJ databases">
        <title>Deep-cultivation of Planctomycetes and their phenomic and genomic characterization uncovers novel biology.</title>
        <authorList>
            <person name="Wiegand S."/>
            <person name="Jogler M."/>
            <person name="Boedeker C."/>
            <person name="Pinto D."/>
            <person name="Vollmers J."/>
            <person name="Rivas-Marin E."/>
            <person name="Kohn T."/>
            <person name="Peeters S.H."/>
            <person name="Heuer A."/>
            <person name="Rast P."/>
            <person name="Oberbeckmann S."/>
            <person name="Bunk B."/>
            <person name="Jeske O."/>
            <person name="Meyerdierks A."/>
            <person name="Storesund J.E."/>
            <person name="Kallscheuer N."/>
            <person name="Luecker S."/>
            <person name="Lage O.M."/>
            <person name="Pohl T."/>
            <person name="Merkel B.J."/>
            <person name="Hornburger P."/>
            <person name="Mueller R.-W."/>
            <person name="Bruemmer F."/>
            <person name="Labrenz M."/>
            <person name="Spormann A.M."/>
            <person name="Op Den Camp H."/>
            <person name="Overmann J."/>
            <person name="Amann R."/>
            <person name="Jetten M.S.M."/>
            <person name="Mascher T."/>
            <person name="Medema M.H."/>
            <person name="Devos D.P."/>
            <person name="Kaster A.-K."/>
            <person name="Ovreas L."/>
            <person name="Rohde M."/>
            <person name="Galperin M.Y."/>
            <person name="Jogler C."/>
        </authorList>
    </citation>
    <scope>NUCLEOTIDE SEQUENCE [LARGE SCALE GENOMIC DNA]</scope>
    <source>
        <strain evidence="4 5">Pla123a</strain>
    </source>
</reference>
<keyword evidence="2" id="KW-1133">Transmembrane helix</keyword>
<feature type="domain" description="DUF1559" evidence="3">
    <location>
        <begin position="42"/>
        <end position="331"/>
    </location>
</feature>
<dbReference type="Gene3D" id="3.30.700.10">
    <property type="entry name" value="Glycoprotein, Type 4 Pilin"/>
    <property type="match status" value="1"/>
</dbReference>
<keyword evidence="2" id="KW-0472">Membrane</keyword>
<proteinExistence type="predicted"/>
<feature type="transmembrane region" description="Helical" evidence="2">
    <location>
        <begin position="20"/>
        <end position="41"/>
    </location>
</feature>
<dbReference type="Pfam" id="PF07596">
    <property type="entry name" value="SBP_bac_10"/>
    <property type="match status" value="1"/>
</dbReference>
<dbReference type="InterPro" id="IPR045584">
    <property type="entry name" value="Pilin-like"/>
</dbReference>
<dbReference type="InterPro" id="IPR027558">
    <property type="entry name" value="Pre_pil_HX9DG_C"/>
</dbReference>
<evidence type="ECO:0000256" key="2">
    <source>
        <dbReference type="SAM" id="Phobius"/>
    </source>
</evidence>
<comment type="caution">
    <text evidence="4">The sequence shown here is derived from an EMBL/GenBank/DDBJ whole genome shotgun (WGS) entry which is preliminary data.</text>
</comment>
<dbReference type="PANTHER" id="PTHR30093:SF2">
    <property type="entry name" value="TYPE II SECRETION SYSTEM PROTEIN H"/>
    <property type="match status" value="1"/>
</dbReference>
<dbReference type="InterPro" id="IPR012902">
    <property type="entry name" value="N_methyl_site"/>
</dbReference>
<evidence type="ECO:0000313" key="5">
    <source>
        <dbReference type="Proteomes" id="UP000318478"/>
    </source>
</evidence>
<protein>
    <recommendedName>
        <fullName evidence="3">DUF1559 domain-containing protein</fullName>
    </recommendedName>
</protein>
<dbReference type="InterPro" id="IPR011453">
    <property type="entry name" value="DUF1559"/>
</dbReference>
<evidence type="ECO:0000313" key="4">
    <source>
        <dbReference type="EMBL" id="TWT72834.1"/>
    </source>
</evidence>
<dbReference type="NCBIfam" id="TIGR02532">
    <property type="entry name" value="IV_pilin_GFxxxE"/>
    <property type="match status" value="1"/>
</dbReference>
<dbReference type="PROSITE" id="PS00409">
    <property type="entry name" value="PROKAR_NTER_METHYL"/>
    <property type="match status" value="1"/>
</dbReference>
<keyword evidence="5" id="KW-1185">Reference proteome</keyword>
<dbReference type="NCBIfam" id="TIGR04294">
    <property type="entry name" value="pre_pil_HX9DG"/>
    <property type="match status" value="1"/>
</dbReference>
<evidence type="ECO:0000256" key="1">
    <source>
        <dbReference type="SAM" id="MobiDB-lite"/>
    </source>
</evidence>
<dbReference type="Pfam" id="PF07963">
    <property type="entry name" value="N_methyl"/>
    <property type="match status" value="1"/>
</dbReference>